<feature type="region of interest" description="Disordered" evidence="15">
    <location>
        <begin position="1487"/>
        <end position="1506"/>
    </location>
</feature>
<feature type="compositionally biased region" description="Low complexity" evidence="15">
    <location>
        <begin position="111"/>
        <end position="125"/>
    </location>
</feature>
<dbReference type="Gene3D" id="1.10.287.690">
    <property type="entry name" value="Helix hairpin bin"/>
    <property type="match status" value="1"/>
</dbReference>
<dbReference type="SMART" id="SM00486">
    <property type="entry name" value="POLBc"/>
    <property type="match status" value="1"/>
</dbReference>
<feature type="region of interest" description="Disordered" evidence="15">
    <location>
        <begin position="2396"/>
        <end position="2666"/>
    </location>
</feature>
<evidence type="ECO:0000256" key="1">
    <source>
        <dbReference type="ARBA" id="ARBA00001966"/>
    </source>
</evidence>
<evidence type="ECO:0000256" key="4">
    <source>
        <dbReference type="ARBA" id="ARBA00021589"/>
    </source>
</evidence>
<feature type="domain" description="C4-type zinc-finger of DNA polymerase delta" evidence="18">
    <location>
        <begin position="2662"/>
        <end position="2722"/>
    </location>
</feature>
<feature type="region of interest" description="Disordered" evidence="15">
    <location>
        <begin position="1446"/>
        <end position="1480"/>
    </location>
</feature>
<dbReference type="Gene3D" id="3.90.1600.10">
    <property type="entry name" value="Palm domain of DNA polymerase"/>
    <property type="match status" value="1"/>
</dbReference>
<feature type="region of interest" description="Disordered" evidence="15">
    <location>
        <begin position="975"/>
        <end position="1051"/>
    </location>
</feature>
<keyword evidence="11" id="KW-0408">Iron</keyword>
<feature type="compositionally biased region" description="Basic and acidic residues" evidence="15">
    <location>
        <begin position="435"/>
        <end position="445"/>
    </location>
</feature>
<feature type="compositionally biased region" description="Low complexity" evidence="15">
    <location>
        <begin position="1207"/>
        <end position="1226"/>
    </location>
</feature>
<feature type="region of interest" description="Disordered" evidence="15">
    <location>
        <begin position="293"/>
        <end position="376"/>
    </location>
</feature>
<dbReference type="Gene3D" id="1.10.132.60">
    <property type="entry name" value="DNA polymerase family B, C-terminal domain"/>
    <property type="match status" value="1"/>
</dbReference>
<feature type="region of interest" description="Disordered" evidence="15">
    <location>
        <begin position="635"/>
        <end position="669"/>
    </location>
</feature>
<protein>
    <recommendedName>
        <fullName evidence="4">DNA polymerase zeta catalytic subunit</fullName>
        <ecNumber evidence="3">2.7.7.7</ecNumber>
    </recommendedName>
</protein>
<dbReference type="PANTHER" id="PTHR45812:SF1">
    <property type="entry name" value="DNA POLYMERASE ZETA CATALYTIC SUBUNIT"/>
    <property type="match status" value="1"/>
</dbReference>
<evidence type="ECO:0000313" key="21">
    <source>
        <dbReference type="EMBL" id="CEM42905.1"/>
    </source>
</evidence>
<evidence type="ECO:0000256" key="11">
    <source>
        <dbReference type="ARBA" id="ARBA00023004"/>
    </source>
</evidence>
<dbReference type="InterPro" id="IPR023211">
    <property type="entry name" value="DNA_pol_palm_dom_sf"/>
</dbReference>
<feature type="compositionally biased region" description="Pro residues" evidence="15">
    <location>
        <begin position="1191"/>
        <end position="1206"/>
    </location>
</feature>
<evidence type="ECO:0000256" key="8">
    <source>
        <dbReference type="ARBA" id="ARBA00022763"/>
    </source>
</evidence>
<dbReference type="GO" id="GO:0005634">
    <property type="term" value="C:nucleus"/>
    <property type="evidence" value="ECO:0007669"/>
    <property type="project" value="TreeGrafter"/>
</dbReference>
<dbReference type="Gene3D" id="3.30.420.10">
    <property type="entry name" value="Ribonuclease H-like superfamily/Ribonuclease H"/>
    <property type="match status" value="1"/>
</dbReference>
<feature type="compositionally biased region" description="Low complexity" evidence="15">
    <location>
        <begin position="1172"/>
        <end position="1190"/>
    </location>
</feature>
<sequence>MQFRIVVEDCAAVKPSVLDPAFSPLTGKPLSRVPVVRLFGTVSGGQQAVLHVHGYLPYFYVGLNDQLESAFLSRSDGEEGQSVRGDLLRQLALEIDDALSQAGQGKGGETSSSSSSSSSVRQAGAGRDGSGGTGSVFDLQLCKRRSLYGYHPKPSLFLKVTVCLPQIAQKVASLFHSGRLGQRASVRSLFPTLPRDALQLQPFELHLPYLLQFLIDHDLRGMTSVPLPMETVFFRKPRDETAETETASLRPSPSPPVPLFFSRHEFHPNWSWIFKHAERLAVIATQELPSITECPEDATESRTQILSRSCTPAPSRPPVVNIPSSASPGAVGDRSPPQPVTSTPPQTGRRNGSEGFEGSLKKGREGDRIHLREETTEEKRAFLQAKMRSISLSHSAPTRSRNKQGTPMPSRPPPFQALRRPLPCPNLAEETDAQGQKERDNSQKRDTKRPRLMISGDTDRVHLSMGVDHSSSLQDPPHSAASSAAANPGQQPKSHQPPILVIDDDDDDDDEIEDEVQDSQQSPHAHSPPIPFPPTAGLSIPPTLPPPRSSSSSQRSEERVPSASAAASGWFSRPQTPSAPPCTPPQRTLNDLRRVLPSVHWIFRPTQPPKMSPLSVESTTELEIDIHHSAFLLPTTDTAGAQPPKDPNTPHRNANNPPLPPPSTPPLAVTARPQQLDVLVMEDDDEFDEVAGDAPQGPYLLPPPRQQGRNGIPRDIRDTPQPSQPQNSMAILPPVGWPFPVSRASEIDEPSGLKLKDFTDLSAPPICGDSLEGLWTDERKRCREAGVDPPDRRNFTLSSFIRKETAPESLIEPDFLPRLEELETFVKETRGETAETGKQTKGPDVVPACPPFQGPSGAAAALTGEGDALQNGPFFRHTYPFYSNPKDVTEAHLPQPSPGDPSRPLRSRRAGAAIYAETGPSSSVLPLSAVSANPQRSLLHTAAKIHRPLAPVSPATAAKTEKGLLPFIHSQAVANGQIEGDGKSKKKEEKKGRPALVILQSAPSTAFAFHRPPPSPADVAAECGVPLYAPPIDPDMPLSRPSSQSQGDLVEQFAEIDSYGRMCLKLRKVDKKKKDSDKEGKEECQQQEPPGGPRRAAMASQSQESNDSAQTDLAALEVREQSPPLSGPVCSIELLTDCGRIPAYPPPSSSSANETHSPREGSTAIRGGPRPGASWEASTASTAAPSFSSRPSPPSAFPPGTSPPPASSAGFTNPRTSPAAAAARSAGPPPKTAGPNNNTKAQPTNQKNTQSLFPTPASGNPLHDQIFAVCIATRDARVPRLRRLLGDVAEAFRAEGGGGRVGRGRQSSGKSLLSSDRQAIDEASRAATEAKAGGGSGDVDEDWDTHLHVICQIPEAFEENVNGNGDSPCAFACGEVLGGLTLSRACGLTAVRDEWELLDAFVKFVRRIDPDVMLGFETSRHSLGYIVKRAQVLGVPDLQSLLSRIPEAPRGNGTQAQAQAQGAWGKPRGFDPRDEVTDPCEVLPSNWKAKQRQRKNGEGGPVLVPHSSGSAQAVAAAAVQSSGVSAAASVSLQSSGCVATGGSVQGTVGDGDEGAGGVRGFWGQEFIEDVKTNPWMMYAPVLSSGGVQIGGRVCLNLWRLLRSEVKLLQYSAHSLASALLGVSLPNIPSFSLAFAWKFSEPVRSSSSENKIQPGVADGKRRRLRFPSRHLAVRYVLCLAELNLALGGASGVMERNAELSKLFGVDFWSAVSRGTQFRVEAMLARSARQLGYVLLSASKAQVTGQEALECLPLVLEPESSFFADPVAVLDFQSLYPSVVIAYNICYTTCLGRLRGRTAKEWVSLKKNKMGVFEVKVDADVLDQIMERFEEAGEEREGHEGVGERTGDEEKGRARFVNILPNGAVFVSRRVRRGILPSLLQEVLQTRVMVKQAMKKHKGRGTAAQANRVQQLLNARQFGLKYFANVTYGYTGASFSGRMPCGAIADAIVQTARRTLERTIRKIEGTDRWRSRVVYGDTDSVFVHMPGRSLKEAFEIGREIVNAVSAENPWPMELKLEKVYLPSFCVSKKRYVGRCFESPDGPSRLDSKGVETVRRDQSPATSKIMEAVLMELFDSKDLSKVKALLCSQWEKTLKGPPEASLFDFIFHREARIGTYSHDRGGASHTLPPQAVVALASMAGDETSAPHVNERVPFAVAYGPPASRLIDLVVPPHRILGASRPPLPLAHYQRASASPLLDSLSAAWRSSVVPLLQLNGGYYIEKQIIPAIERLLMLLTALFGRGPQITTAAHGAHAKDVAEVRRWFASMRRPLRASARKLPVVPSGSEEHLQTAAAASGGDGRGDTKAEIKIVEIDDSEDEAETEKQKNGTTGVTASVVGVAGVTGGPGKEGTTSKGGRFRWRGPGKPPIAPPAPIRTLSSFSFFSHPSMCLICQNTIPTSEISQPSTKKDAAAPSSRDPSHDAAALPNHSSEASHGSKPLGKSKAKATAGGGGGKKTIKTSGGAQKESLIFPPAPRRKPGPPPKWALPGQPGILSSLRNRYKRGGRLAPPTHPKPRVSKGTRKNSVESALGDYSGPVESAPSQQTAKEMETDPAKRREREVSALVAGLREDVEDSTGLWTWARVRQKGKRGGVPSSSDHNGAPSSSSSSSSTSASGSMRGQAAGQGLSRTREERGETGPVASAIRQAESASSSSSSSPSSTTTTPPPLCRDCNQSQQVAAYRMMQRLRNSESRLWSLSRICVSCAGSAEAARACHEAFHCPVWFDRLNAESGVAEARAAVARLTGDTALPQRSHALQW</sequence>
<feature type="compositionally biased region" description="Basic and acidic residues" evidence="15">
    <location>
        <begin position="1072"/>
        <end position="1084"/>
    </location>
</feature>
<dbReference type="GO" id="GO:0000724">
    <property type="term" value="P:double-strand break repair via homologous recombination"/>
    <property type="evidence" value="ECO:0007669"/>
    <property type="project" value="TreeGrafter"/>
</dbReference>
<dbReference type="PANTHER" id="PTHR45812">
    <property type="entry name" value="DNA POLYMERASE ZETA CATALYTIC SUBUNIT"/>
    <property type="match status" value="1"/>
</dbReference>
<dbReference type="Pfam" id="PF00136">
    <property type="entry name" value="DNA_pol_B"/>
    <property type="match status" value="1"/>
</dbReference>
<comment type="similarity">
    <text evidence="2">Belongs to the DNA polymerase type-B family.</text>
</comment>
<feature type="compositionally biased region" description="Basic and acidic residues" evidence="15">
    <location>
        <begin position="980"/>
        <end position="992"/>
    </location>
</feature>
<dbReference type="InterPro" id="IPR006134">
    <property type="entry name" value="DNA-dir_DNA_pol_B_multi_dom"/>
</dbReference>
<feature type="compositionally biased region" description="Basic and acidic residues" evidence="15">
    <location>
        <begin position="359"/>
        <end position="376"/>
    </location>
</feature>
<feature type="region of interest" description="Disordered" evidence="15">
    <location>
        <begin position="1295"/>
        <end position="1338"/>
    </location>
</feature>
<dbReference type="Gene3D" id="3.30.342.10">
    <property type="entry name" value="DNA Polymerase, chain B, domain 1"/>
    <property type="match status" value="1"/>
</dbReference>
<feature type="region of interest" description="Disordered" evidence="15">
    <location>
        <begin position="2334"/>
        <end position="2370"/>
    </location>
</feature>
<dbReference type="SUPFAM" id="SSF56672">
    <property type="entry name" value="DNA/RNA polymerases"/>
    <property type="match status" value="1"/>
</dbReference>
<feature type="region of interest" description="Disordered" evidence="15">
    <location>
        <begin position="885"/>
        <end position="912"/>
    </location>
</feature>
<evidence type="ECO:0000259" key="18">
    <source>
        <dbReference type="Pfam" id="PF14260"/>
    </source>
</evidence>
<dbReference type="InterPro" id="IPR036397">
    <property type="entry name" value="RNaseH_sf"/>
</dbReference>
<evidence type="ECO:0000256" key="14">
    <source>
        <dbReference type="ARBA" id="ARBA00049244"/>
    </source>
</evidence>
<evidence type="ECO:0000256" key="2">
    <source>
        <dbReference type="ARBA" id="ARBA00005755"/>
    </source>
</evidence>
<evidence type="ECO:0000256" key="7">
    <source>
        <dbReference type="ARBA" id="ARBA00022723"/>
    </source>
</evidence>
<proteinExistence type="inferred from homology"/>
<dbReference type="Pfam" id="PF24055">
    <property type="entry name" value="POL3_N"/>
    <property type="match status" value="1"/>
</dbReference>
<dbReference type="FunFam" id="1.10.287.690:FF:000002">
    <property type="entry name" value="DNA polymerase zeta"/>
    <property type="match status" value="1"/>
</dbReference>
<dbReference type="InterPro" id="IPR025687">
    <property type="entry name" value="Znf-C4pol"/>
</dbReference>
<evidence type="ECO:0000256" key="10">
    <source>
        <dbReference type="ARBA" id="ARBA00022932"/>
    </source>
</evidence>
<keyword evidence="12" id="KW-0411">Iron-sulfur</keyword>
<gene>
    <name evidence="21" type="ORF">Cvel_27131</name>
</gene>
<feature type="compositionally biased region" description="Basic residues" evidence="15">
    <location>
        <begin position="2509"/>
        <end position="2518"/>
    </location>
</feature>
<dbReference type="InterPro" id="IPR056435">
    <property type="entry name" value="DPOD/Z_N"/>
</dbReference>
<dbReference type="InterPro" id="IPR006133">
    <property type="entry name" value="DNA-dir_DNA_pol_B_exonuc"/>
</dbReference>
<dbReference type="InterPro" id="IPR006172">
    <property type="entry name" value="DNA-dir_DNA_pol_B"/>
</dbReference>
<evidence type="ECO:0000259" key="20">
    <source>
        <dbReference type="Pfam" id="PF24065"/>
    </source>
</evidence>
<dbReference type="InterPro" id="IPR056447">
    <property type="entry name" value="REV3_N"/>
</dbReference>
<dbReference type="GO" id="GO:0000166">
    <property type="term" value="F:nucleotide binding"/>
    <property type="evidence" value="ECO:0007669"/>
    <property type="project" value="InterPro"/>
</dbReference>
<dbReference type="Pfam" id="PF24065">
    <property type="entry name" value="REV3_N"/>
    <property type="match status" value="1"/>
</dbReference>
<feature type="domain" description="DNA-directed DNA polymerase family B multifunctional" evidence="16">
    <location>
        <begin position="1708"/>
        <end position="2229"/>
    </location>
</feature>
<dbReference type="InterPro" id="IPR043502">
    <property type="entry name" value="DNA/RNA_pol_sf"/>
</dbReference>
<feature type="region of interest" description="Disordered" evidence="15">
    <location>
        <begin position="829"/>
        <end position="860"/>
    </location>
</feature>
<dbReference type="GO" id="GO:0042276">
    <property type="term" value="P:error-prone translesion synthesis"/>
    <property type="evidence" value="ECO:0007669"/>
    <property type="project" value="TreeGrafter"/>
</dbReference>
<evidence type="ECO:0000256" key="9">
    <source>
        <dbReference type="ARBA" id="ARBA00022833"/>
    </source>
</evidence>
<accession>A0A0G4HFN1</accession>
<feature type="compositionally biased region" description="Low complexity" evidence="15">
    <location>
        <begin position="2590"/>
        <end position="2613"/>
    </location>
</feature>
<feature type="region of interest" description="Disordered" evidence="15">
    <location>
        <begin position="388"/>
        <end position="591"/>
    </location>
</feature>
<dbReference type="InterPro" id="IPR042087">
    <property type="entry name" value="DNA_pol_B_thumb"/>
</dbReference>
<evidence type="ECO:0000256" key="5">
    <source>
        <dbReference type="ARBA" id="ARBA00022679"/>
    </source>
</evidence>
<dbReference type="GO" id="GO:0016035">
    <property type="term" value="C:zeta DNA polymerase complex"/>
    <property type="evidence" value="ECO:0007669"/>
    <property type="project" value="InterPro"/>
</dbReference>
<evidence type="ECO:0000256" key="12">
    <source>
        <dbReference type="ARBA" id="ARBA00023014"/>
    </source>
</evidence>
<feature type="region of interest" description="Disordered" evidence="15">
    <location>
        <begin position="101"/>
        <end position="131"/>
    </location>
</feature>
<dbReference type="EMBL" id="CDMZ01002559">
    <property type="protein sequence ID" value="CEM42905.1"/>
    <property type="molecule type" value="Genomic_DNA"/>
</dbReference>
<feature type="domain" description="DNA polymerase delta/zeta catalytic subunit N-terminal" evidence="19">
    <location>
        <begin position="54"/>
        <end position="167"/>
    </location>
</feature>
<evidence type="ECO:0000259" key="19">
    <source>
        <dbReference type="Pfam" id="PF24055"/>
    </source>
</evidence>
<dbReference type="GO" id="GO:0003677">
    <property type="term" value="F:DNA binding"/>
    <property type="evidence" value="ECO:0007669"/>
    <property type="project" value="InterPro"/>
</dbReference>
<feature type="compositionally biased region" description="Low complexity" evidence="15">
    <location>
        <begin position="1451"/>
        <end position="1465"/>
    </location>
</feature>
<feature type="compositionally biased region" description="Polar residues" evidence="15">
    <location>
        <begin position="1234"/>
        <end position="1253"/>
    </location>
</feature>
<dbReference type="InterPro" id="IPR030559">
    <property type="entry name" value="PolZ_Rev3"/>
</dbReference>
<evidence type="ECO:0000259" key="17">
    <source>
        <dbReference type="Pfam" id="PF03104"/>
    </source>
</evidence>
<evidence type="ECO:0000256" key="15">
    <source>
        <dbReference type="SAM" id="MobiDB-lite"/>
    </source>
</evidence>
<feature type="compositionally biased region" description="Acidic residues" evidence="15">
    <location>
        <begin position="502"/>
        <end position="517"/>
    </location>
</feature>
<evidence type="ECO:0000256" key="3">
    <source>
        <dbReference type="ARBA" id="ARBA00012417"/>
    </source>
</evidence>
<keyword evidence="6" id="KW-0548">Nucleotidyltransferase</keyword>
<dbReference type="Pfam" id="PF14260">
    <property type="entry name" value="zf-C4pol"/>
    <property type="match status" value="1"/>
</dbReference>
<dbReference type="SUPFAM" id="SSF53098">
    <property type="entry name" value="Ribonuclease H-like"/>
    <property type="match status" value="1"/>
</dbReference>
<keyword evidence="10" id="KW-0239">DNA-directed DNA polymerase</keyword>
<feature type="compositionally biased region" description="Basic and acidic residues" evidence="15">
    <location>
        <begin position="2543"/>
        <end position="2557"/>
    </location>
</feature>
<feature type="region of interest" description="Disordered" evidence="15">
    <location>
        <begin position="1069"/>
        <end position="1259"/>
    </location>
</feature>
<feature type="compositionally biased region" description="Polar residues" evidence="15">
    <location>
        <begin position="390"/>
        <end position="407"/>
    </location>
</feature>
<dbReference type="InterPro" id="IPR017964">
    <property type="entry name" value="DNA-dir_DNA_pol_B_CS"/>
</dbReference>
<dbReference type="VEuPathDB" id="CryptoDB:Cvel_27131"/>
<feature type="domain" description="DNA-directed DNA polymerase family B exonuclease" evidence="17">
    <location>
        <begin position="1390"/>
        <end position="1441"/>
    </location>
</feature>
<dbReference type="GO" id="GO:0051536">
    <property type="term" value="F:iron-sulfur cluster binding"/>
    <property type="evidence" value="ECO:0007669"/>
    <property type="project" value="UniProtKB-KW"/>
</dbReference>
<dbReference type="PRINTS" id="PR00106">
    <property type="entry name" value="DNAPOLB"/>
</dbReference>
<reference evidence="21" key="1">
    <citation type="submission" date="2014-11" db="EMBL/GenBank/DDBJ databases">
        <authorList>
            <person name="Otto D Thomas"/>
            <person name="Naeem Raeece"/>
        </authorList>
    </citation>
    <scope>NUCLEOTIDE SEQUENCE</scope>
</reference>
<dbReference type="Pfam" id="PF03104">
    <property type="entry name" value="DNA_pol_B_exo1"/>
    <property type="match status" value="1"/>
</dbReference>
<feature type="region of interest" description="Disordered" evidence="15">
    <location>
        <begin position="2272"/>
        <end position="2301"/>
    </location>
</feature>
<keyword evidence="13" id="KW-0234">DNA repair</keyword>
<comment type="cofactor">
    <cofactor evidence="1">
        <name>[4Fe-4S] cluster</name>
        <dbReference type="ChEBI" id="CHEBI:49883"/>
    </cofactor>
</comment>
<dbReference type="PROSITE" id="PS00116">
    <property type="entry name" value="DNA_POLYMERASE_B"/>
    <property type="match status" value="1"/>
</dbReference>
<keyword evidence="5" id="KW-0808">Transferase</keyword>
<evidence type="ECO:0000256" key="6">
    <source>
        <dbReference type="ARBA" id="ARBA00022695"/>
    </source>
</evidence>
<evidence type="ECO:0000259" key="16">
    <source>
        <dbReference type="Pfam" id="PF00136"/>
    </source>
</evidence>
<keyword evidence="8" id="KW-0227">DNA damage</keyword>
<keyword evidence="9" id="KW-0862">Zinc</keyword>
<organism evidence="21">
    <name type="scientific">Chromera velia CCMP2878</name>
    <dbReference type="NCBI Taxonomy" id="1169474"/>
    <lineage>
        <taxon>Eukaryota</taxon>
        <taxon>Sar</taxon>
        <taxon>Alveolata</taxon>
        <taxon>Colpodellida</taxon>
        <taxon>Chromeraceae</taxon>
        <taxon>Chromera</taxon>
    </lineage>
</organism>
<dbReference type="GO" id="GO:0046872">
    <property type="term" value="F:metal ion binding"/>
    <property type="evidence" value="ECO:0007669"/>
    <property type="project" value="UniProtKB-KW"/>
</dbReference>
<evidence type="ECO:0000256" key="13">
    <source>
        <dbReference type="ARBA" id="ARBA00023204"/>
    </source>
</evidence>
<dbReference type="InterPro" id="IPR012337">
    <property type="entry name" value="RNaseH-like_sf"/>
</dbReference>
<feature type="compositionally biased region" description="Polar residues" evidence="15">
    <location>
        <begin position="1099"/>
        <end position="1111"/>
    </location>
</feature>
<comment type="catalytic activity">
    <reaction evidence="14">
        <text>DNA(n) + a 2'-deoxyribonucleoside 5'-triphosphate = DNA(n+1) + diphosphate</text>
        <dbReference type="Rhea" id="RHEA:22508"/>
        <dbReference type="Rhea" id="RHEA-COMP:17339"/>
        <dbReference type="Rhea" id="RHEA-COMP:17340"/>
        <dbReference type="ChEBI" id="CHEBI:33019"/>
        <dbReference type="ChEBI" id="CHEBI:61560"/>
        <dbReference type="ChEBI" id="CHEBI:173112"/>
        <dbReference type="EC" id="2.7.7.7"/>
    </reaction>
</comment>
<feature type="compositionally biased region" description="Polar residues" evidence="15">
    <location>
        <begin position="301"/>
        <end position="312"/>
    </location>
</feature>
<dbReference type="GO" id="GO:0003887">
    <property type="term" value="F:DNA-directed DNA polymerase activity"/>
    <property type="evidence" value="ECO:0007669"/>
    <property type="project" value="UniProtKB-KW"/>
</dbReference>
<name>A0A0G4HFN1_9ALVE</name>
<feature type="domain" description="DNA polymerase zeta catalytic subunit N-terminal" evidence="20">
    <location>
        <begin position="2"/>
        <end position="53"/>
    </location>
</feature>
<dbReference type="EC" id="2.7.7.7" evidence="3"/>
<feature type="compositionally biased region" description="Low complexity" evidence="15">
    <location>
        <begin position="2647"/>
        <end position="2659"/>
    </location>
</feature>
<feature type="compositionally biased region" description="Pro residues" evidence="15">
    <location>
        <begin position="2361"/>
        <end position="2370"/>
    </location>
</feature>
<keyword evidence="7" id="KW-0479">Metal-binding</keyword>
<feature type="region of interest" description="Disordered" evidence="15">
    <location>
        <begin position="689"/>
        <end position="726"/>
    </location>
</feature>